<keyword evidence="3" id="KW-1185">Reference proteome</keyword>
<evidence type="ECO:0000259" key="1">
    <source>
        <dbReference type="PROSITE" id="PS51502"/>
    </source>
</evidence>
<organism evidence="2 3">
    <name type="scientific">Rubripirellula lacrimiformis</name>
    <dbReference type="NCBI Taxonomy" id="1930273"/>
    <lineage>
        <taxon>Bacteria</taxon>
        <taxon>Pseudomonadati</taxon>
        <taxon>Planctomycetota</taxon>
        <taxon>Planctomycetia</taxon>
        <taxon>Pirellulales</taxon>
        <taxon>Pirellulaceae</taxon>
        <taxon>Rubripirellula</taxon>
    </lineage>
</organism>
<name>A0A517NDS8_9BACT</name>
<dbReference type="KEGG" id="rlc:K227x_36840"/>
<evidence type="ECO:0000313" key="3">
    <source>
        <dbReference type="Proteomes" id="UP000318538"/>
    </source>
</evidence>
<dbReference type="Pfam" id="PF07876">
    <property type="entry name" value="Dabb"/>
    <property type="match status" value="1"/>
</dbReference>
<dbReference type="EMBL" id="CP036525">
    <property type="protein sequence ID" value="QDT05284.1"/>
    <property type="molecule type" value="Genomic_DNA"/>
</dbReference>
<dbReference type="PROSITE" id="PS51502">
    <property type="entry name" value="S_R_A_B_BARREL"/>
    <property type="match status" value="1"/>
</dbReference>
<accession>A0A517NDS8</accession>
<dbReference type="SMART" id="SM00886">
    <property type="entry name" value="Dabb"/>
    <property type="match status" value="1"/>
</dbReference>
<reference evidence="2 3" key="1">
    <citation type="submission" date="2019-02" db="EMBL/GenBank/DDBJ databases">
        <title>Deep-cultivation of Planctomycetes and their phenomic and genomic characterization uncovers novel biology.</title>
        <authorList>
            <person name="Wiegand S."/>
            <person name="Jogler M."/>
            <person name="Boedeker C."/>
            <person name="Pinto D."/>
            <person name="Vollmers J."/>
            <person name="Rivas-Marin E."/>
            <person name="Kohn T."/>
            <person name="Peeters S.H."/>
            <person name="Heuer A."/>
            <person name="Rast P."/>
            <person name="Oberbeckmann S."/>
            <person name="Bunk B."/>
            <person name="Jeske O."/>
            <person name="Meyerdierks A."/>
            <person name="Storesund J.E."/>
            <person name="Kallscheuer N."/>
            <person name="Luecker S."/>
            <person name="Lage O.M."/>
            <person name="Pohl T."/>
            <person name="Merkel B.J."/>
            <person name="Hornburger P."/>
            <person name="Mueller R.-W."/>
            <person name="Bruemmer F."/>
            <person name="Labrenz M."/>
            <person name="Spormann A.M."/>
            <person name="Op den Camp H."/>
            <person name="Overmann J."/>
            <person name="Amann R."/>
            <person name="Jetten M.S.M."/>
            <person name="Mascher T."/>
            <person name="Medema M.H."/>
            <person name="Devos D.P."/>
            <person name="Kaster A.-K."/>
            <person name="Ovreas L."/>
            <person name="Rohde M."/>
            <person name="Galperin M.Y."/>
            <person name="Jogler C."/>
        </authorList>
    </citation>
    <scope>NUCLEOTIDE SEQUENCE [LARGE SCALE GENOMIC DNA]</scope>
    <source>
        <strain evidence="2 3">K22_7</strain>
    </source>
</reference>
<dbReference type="Proteomes" id="UP000318538">
    <property type="component" value="Chromosome"/>
</dbReference>
<dbReference type="Gene3D" id="3.30.70.100">
    <property type="match status" value="1"/>
</dbReference>
<sequence>MTSGALFHSGLDPFPYATRKFTMARLAHHVFFTLKDRSEAGVQHLISEAKKYLTDHDGVTDFDLGVRDKELDRPVNADFDVSLHMVFADRPAHDKYQVSERHQAFIAENKETWAGVTIFDSTVL</sequence>
<dbReference type="SUPFAM" id="SSF54909">
    <property type="entry name" value="Dimeric alpha+beta barrel"/>
    <property type="match status" value="1"/>
</dbReference>
<evidence type="ECO:0000313" key="2">
    <source>
        <dbReference type="EMBL" id="QDT05284.1"/>
    </source>
</evidence>
<proteinExistence type="predicted"/>
<feature type="domain" description="Stress-response A/B barrel" evidence="1">
    <location>
        <begin position="26"/>
        <end position="121"/>
    </location>
</feature>
<dbReference type="InterPro" id="IPR011008">
    <property type="entry name" value="Dimeric_a/b-barrel"/>
</dbReference>
<gene>
    <name evidence="2" type="ORF">K227x_36840</name>
</gene>
<protein>
    <submittedName>
        <fullName evidence="2">Stress responsive A/B Barrel Domain protein</fullName>
    </submittedName>
</protein>
<dbReference type="AlphaFoldDB" id="A0A517NDS8"/>
<dbReference type="InterPro" id="IPR013097">
    <property type="entry name" value="Dabb"/>
</dbReference>